<gene>
    <name evidence="1" type="ORF">UFOVP453_31</name>
</gene>
<organism evidence="1">
    <name type="scientific">uncultured Caudovirales phage</name>
    <dbReference type="NCBI Taxonomy" id="2100421"/>
    <lineage>
        <taxon>Viruses</taxon>
        <taxon>Duplodnaviria</taxon>
        <taxon>Heunggongvirae</taxon>
        <taxon>Uroviricota</taxon>
        <taxon>Caudoviricetes</taxon>
        <taxon>Peduoviridae</taxon>
        <taxon>Maltschvirus</taxon>
        <taxon>Maltschvirus maltsch</taxon>
    </lineage>
</organism>
<reference evidence="1" key="1">
    <citation type="submission" date="2020-04" db="EMBL/GenBank/DDBJ databases">
        <authorList>
            <person name="Chiriac C."/>
            <person name="Salcher M."/>
            <person name="Ghai R."/>
            <person name="Kavagutti S V."/>
        </authorList>
    </citation>
    <scope>NUCLEOTIDE SEQUENCE</scope>
</reference>
<sequence length="86" mass="10413">MTKNIPTFAQLQTIRNVATIVRNQFYLKLNIAERATFERPFEYETAHGTLKVFKHETDYGVQYNVYFFKHSMIRRFINFVDSLRWT</sequence>
<name>A0A6J5MBB9_9CAUD</name>
<accession>A0A6J5MBB9</accession>
<protein>
    <submittedName>
        <fullName evidence="1">Uncharacterized protein</fullName>
    </submittedName>
</protein>
<evidence type="ECO:0000313" key="1">
    <source>
        <dbReference type="EMBL" id="CAB4144325.1"/>
    </source>
</evidence>
<proteinExistence type="predicted"/>
<dbReference type="EMBL" id="LR796426">
    <property type="protein sequence ID" value="CAB4144325.1"/>
    <property type="molecule type" value="Genomic_DNA"/>
</dbReference>